<dbReference type="AlphaFoldDB" id="B3E138"/>
<evidence type="ECO:0000313" key="1">
    <source>
        <dbReference type="EMBL" id="ACD84515.1"/>
    </source>
</evidence>
<organism evidence="1 2">
    <name type="scientific">Methylacidiphilum infernorum (isolate V4)</name>
    <name type="common">Methylokorus infernorum (strain V4)</name>
    <dbReference type="NCBI Taxonomy" id="481448"/>
    <lineage>
        <taxon>Bacteria</taxon>
        <taxon>Pseudomonadati</taxon>
        <taxon>Verrucomicrobiota</taxon>
        <taxon>Methylacidiphilae</taxon>
        <taxon>Methylacidiphilales</taxon>
        <taxon>Methylacidiphilaceae</taxon>
        <taxon>Methylacidiphilum (ex Ratnadevi et al. 2023)</taxon>
    </lineage>
</organism>
<gene>
    <name evidence="1" type="ordered locus">Minf_2461</name>
</gene>
<accession>B3E138</accession>
<evidence type="ECO:0000313" key="2">
    <source>
        <dbReference type="Proteomes" id="UP000009149"/>
    </source>
</evidence>
<sequence>MQRVVICPLGAEYGIVALVPCKHRGDKFKRKMHS</sequence>
<dbReference type="Proteomes" id="UP000009149">
    <property type="component" value="Chromosome"/>
</dbReference>
<dbReference type="STRING" id="481448.Minf_2461"/>
<dbReference type="KEGG" id="min:Minf_2461"/>
<protein>
    <submittedName>
        <fullName evidence="1">Uncharacterized protein</fullName>
    </submittedName>
</protein>
<name>B3E138_METI4</name>
<dbReference type="HOGENOM" id="CLU_3374617_0_0_0"/>
<dbReference type="EMBL" id="CP000975">
    <property type="protein sequence ID" value="ACD84515.1"/>
    <property type="molecule type" value="Genomic_DNA"/>
</dbReference>
<reference evidence="1 2" key="1">
    <citation type="journal article" date="2008" name="Biol. Direct">
        <title>Complete genome sequence of the extremely acidophilic methanotroph isolate V4, Methylacidiphilum infernorum, a representative of the bacterial phylum Verrucomicrobia.</title>
        <authorList>
            <person name="Hou S."/>
            <person name="Makarova K.S."/>
            <person name="Saw J.H."/>
            <person name="Senin P."/>
            <person name="Ly B.V."/>
            <person name="Zhou Z."/>
            <person name="Ren Y."/>
            <person name="Wang J."/>
            <person name="Galperin M.Y."/>
            <person name="Omelchenko M.V."/>
            <person name="Wolf Y.I."/>
            <person name="Yutin N."/>
            <person name="Koonin E.V."/>
            <person name="Stott M.B."/>
            <person name="Mountain B.W."/>
            <person name="Crowe M.A."/>
            <person name="Smirnova A.V."/>
            <person name="Dunfield P.F."/>
            <person name="Feng L."/>
            <person name="Wang L."/>
            <person name="Alam M."/>
        </authorList>
    </citation>
    <scope>NUCLEOTIDE SEQUENCE [LARGE SCALE GENOMIC DNA]</scope>
    <source>
        <strain evidence="2">Isolate V4</strain>
    </source>
</reference>
<proteinExistence type="predicted"/>